<keyword evidence="3" id="KW-1185">Reference proteome</keyword>
<name>A0A6F8YSF4_9ACTN</name>
<dbReference type="KEGG" id="psuu:Psuf_060740"/>
<gene>
    <name evidence="2" type="ORF">Psuf_060740</name>
</gene>
<proteinExistence type="predicted"/>
<evidence type="ECO:0000313" key="3">
    <source>
        <dbReference type="Proteomes" id="UP000503011"/>
    </source>
</evidence>
<dbReference type="Proteomes" id="UP000503011">
    <property type="component" value="Chromosome"/>
</dbReference>
<dbReference type="AlphaFoldDB" id="A0A6F8YSF4"/>
<reference evidence="2 3" key="2">
    <citation type="submission" date="2020-03" db="EMBL/GenBank/DDBJ databases">
        <authorList>
            <person name="Ichikawa N."/>
            <person name="Kimura A."/>
            <person name="Kitahashi Y."/>
            <person name="Uohara A."/>
        </authorList>
    </citation>
    <scope>NUCLEOTIDE SEQUENCE [LARGE SCALE GENOMIC DNA]</scope>
    <source>
        <strain evidence="2 3">NBRC 105367</strain>
    </source>
</reference>
<dbReference type="EMBL" id="AP022871">
    <property type="protein sequence ID" value="BCB88761.1"/>
    <property type="molecule type" value="Genomic_DNA"/>
</dbReference>
<sequence>MVRTVAPRYHRVYYAMRRAHERGDQAKFRLLRQQQRTLPSADPNDPRYRRLRYQR</sequence>
<feature type="region of interest" description="Disordered" evidence="1">
    <location>
        <begin position="33"/>
        <end position="55"/>
    </location>
</feature>
<evidence type="ECO:0000313" key="2">
    <source>
        <dbReference type="EMBL" id="BCB88761.1"/>
    </source>
</evidence>
<organism evidence="2 3">
    <name type="scientific">Phytohabitans suffuscus</name>
    <dbReference type="NCBI Taxonomy" id="624315"/>
    <lineage>
        <taxon>Bacteria</taxon>
        <taxon>Bacillati</taxon>
        <taxon>Actinomycetota</taxon>
        <taxon>Actinomycetes</taxon>
        <taxon>Micromonosporales</taxon>
        <taxon>Micromonosporaceae</taxon>
    </lineage>
</organism>
<accession>A0A6F8YSF4</accession>
<evidence type="ECO:0000256" key="1">
    <source>
        <dbReference type="SAM" id="MobiDB-lite"/>
    </source>
</evidence>
<reference evidence="2 3" key="1">
    <citation type="submission" date="2020-03" db="EMBL/GenBank/DDBJ databases">
        <title>Whole genome shotgun sequence of Phytohabitans suffuscus NBRC 105367.</title>
        <authorList>
            <person name="Komaki H."/>
            <person name="Tamura T."/>
        </authorList>
    </citation>
    <scope>NUCLEOTIDE SEQUENCE [LARGE SCALE GENOMIC DNA]</scope>
    <source>
        <strain evidence="2 3">NBRC 105367</strain>
    </source>
</reference>
<protein>
    <submittedName>
        <fullName evidence="2">Uncharacterized protein</fullName>
    </submittedName>
</protein>